<dbReference type="GO" id="GO:0005686">
    <property type="term" value="C:U2 snRNP"/>
    <property type="evidence" value="ECO:0007669"/>
    <property type="project" value="TreeGrafter"/>
</dbReference>
<dbReference type="InterPro" id="IPR036855">
    <property type="entry name" value="Znf_CCCH_sf"/>
</dbReference>
<evidence type="ECO:0000256" key="3">
    <source>
        <dbReference type="ARBA" id="ARBA00022833"/>
    </source>
</evidence>
<evidence type="ECO:0000256" key="1">
    <source>
        <dbReference type="ARBA" id="ARBA00022723"/>
    </source>
</evidence>
<dbReference type="PANTHER" id="PTHR45880">
    <property type="entry name" value="RNA-BINDING MOTIF PROTEIN, X-LINKED 2"/>
    <property type="match status" value="1"/>
</dbReference>
<dbReference type="GO" id="GO:0071011">
    <property type="term" value="C:precatalytic spliceosome"/>
    <property type="evidence" value="ECO:0007669"/>
    <property type="project" value="TreeGrafter"/>
</dbReference>
<evidence type="ECO:0000256" key="2">
    <source>
        <dbReference type="ARBA" id="ARBA00022771"/>
    </source>
</evidence>
<dbReference type="Pfam" id="PF00076">
    <property type="entry name" value="RRM_1"/>
    <property type="match status" value="1"/>
</dbReference>
<keyword evidence="1 6" id="KW-0479">Metal-binding</keyword>
<evidence type="ECO:0000313" key="11">
    <source>
        <dbReference type="Proteomes" id="UP000734854"/>
    </source>
</evidence>
<dbReference type="PROSITE" id="PS50102">
    <property type="entry name" value="RRM"/>
    <property type="match status" value="1"/>
</dbReference>
<dbReference type="GO" id="GO:0071013">
    <property type="term" value="C:catalytic step 2 spliceosome"/>
    <property type="evidence" value="ECO:0007669"/>
    <property type="project" value="TreeGrafter"/>
</dbReference>
<evidence type="ECO:0000256" key="4">
    <source>
        <dbReference type="ARBA" id="ARBA00022884"/>
    </source>
</evidence>
<evidence type="ECO:0000256" key="7">
    <source>
        <dbReference type="SAM" id="MobiDB-lite"/>
    </source>
</evidence>
<dbReference type="GO" id="GO:0008270">
    <property type="term" value="F:zinc ion binding"/>
    <property type="evidence" value="ECO:0007669"/>
    <property type="project" value="UniProtKB-KW"/>
</dbReference>
<dbReference type="Pfam" id="PF18044">
    <property type="entry name" value="zf-CCCH_4"/>
    <property type="match status" value="1"/>
</dbReference>
<dbReference type="InterPro" id="IPR041367">
    <property type="entry name" value="Znf-CCCH_4"/>
</dbReference>
<organism evidence="10 11">
    <name type="scientific">Zingiber officinale</name>
    <name type="common">Ginger</name>
    <name type="synonym">Amomum zingiber</name>
    <dbReference type="NCBI Taxonomy" id="94328"/>
    <lineage>
        <taxon>Eukaryota</taxon>
        <taxon>Viridiplantae</taxon>
        <taxon>Streptophyta</taxon>
        <taxon>Embryophyta</taxon>
        <taxon>Tracheophyta</taxon>
        <taxon>Spermatophyta</taxon>
        <taxon>Magnoliopsida</taxon>
        <taxon>Liliopsida</taxon>
        <taxon>Zingiberales</taxon>
        <taxon>Zingiberaceae</taxon>
        <taxon>Zingiber</taxon>
    </lineage>
</organism>
<dbReference type="SUPFAM" id="SSF54928">
    <property type="entry name" value="RNA-binding domain, RBD"/>
    <property type="match status" value="1"/>
</dbReference>
<dbReference type="SUPFAM" id="SSF90229">
    <property type="entry name" value="CCCH zinc finger"/>
    <property type="match status" value="1"/>
</dbReference>
<feature type="region of interest" description="Disordered" evidence="7">
    <location>
        <begin position="1"/>
        <end position="36"/>
    </location>
</feature>
<feature type="domain" description="C3H1-type" evidence="9">
    <location>
        <begin position="182"/>
        <end position="209"/>
    </location>
</feature>
<dbReference type="InterPro" id="IPR051847">
    <property type="entry name" value="RNA_proc/Spliceosome_comp"/>
</dbReference>
<keyword evidence="3 6" id="KW-0862">Zinc</keyword>
<evidence type="ECO:0000259" key="8">
    <source>
        <dbReference type="PROSITE" id="PS50102"/>
    </source>
</evidence>
<gene>
    <name evidence="10" type="ORF">ZIOFF_005306</name>
</gene>
<feature type="compositionally biased region" description="Basic and acidic residues" evidence="7">
    <location>
        <begin position="218"/>
        <end position="235"/>
    </location>
</feature>
<dbReference type="InterPro" id="IPR012677">
    <property type="entry name" value="Nucleotide-bd_a/b_plait_sf"/>
</dbReference>
<dbReference type="AlphaFoldDB" id="A0A8J5LUS8"/>
<dbReference type="PANTHER" id="PTHR45880:SF1">
    <property type="entry name" value="RNA-BINDING MOTIF PROTEIN, X-LINKED 2"/>
    <property type="match status" value="1"/>
</dbReference>
<proteinExistence type="predicted"/>
<comment type="caution">
    <text evidence="10">The sequence shown here is derived from an EMBL/GenBank/DDBJ whole genome shotgun (WGS) entry which is preliminary data.</text>
</comment>
<dbReference type="Proteomes" id="UP000734854">
    <property type="component" value="Unassembled WGS sequence"/>
</dbReference>
<evidence type="ECO:0000313" key="10">
    <source>
        <dbReference type="EMBL" id="KAG6531492.1"/>
    </source>
</evidence>
<accession>A0A8J5LUS8</accession>
<evidence type="ECO:0000256" key="6">
    <source>
        <dbReference type="PROSITE-ProRule" id="PRU00723"/>
    </source>
</evidence>
<feature type="domain" description="RRM" evidence="8">
    <location>
        <begin position="77"/>
        <end position="165"/>
    </location>
</feature>
<keyword evidence="4 5" id="KW-0694">RNA-binding</keyword>
<dbReference type="Gene3D" id="3.30.70.330">
    <property type="match status" value="1"/>
</dbReference>
<dbReference type="InterPro" id="IPR000571">
    <property type="entry name" value="Znf_CCCH"/>
</dbReference>
<feature type="region of interest" description="Disordered" evidence="7">
    <location>
        <begin position="218"/>
        <end position="311"/>
    </location>
</feature>
<dbReference type="InterPro" id="IPR035979">
    <property type="entry name" value="RBD_domain_sf"/>
</dbReference>
<name>A0A8J5LUS8_ZINOF</name>
<evidence type="ECO:0000256" key="5">
    <source>
        <dbReference type="PROSITE-ProRule" id="PRU00176"/>
    </source>
</evidence>
<keyword evidence="11" id="KW-1185">Reference proteome</keyword>
<feature type="zinc finger region" description="C3H1-type" evidence="6">
    <location>
        <begin position="182"/>
        <end position="209"/>
    </location>
</feature>
<dbReference type="InterPro" id="IPR000504">
    <property type="entry name" value="RRM_dom"/>
</dbReference>
<protein>
    <submittedName>
        <fullName evidence="10">Uncharacterized protein</fullName>
    </submittedName>
</protein>
<feature type="compositionally biased region" description="Basic and acidic residues" evidence="7">
    <location>
        <begin position="261"/>
        <end position="311"/>
    </location>
</feature>
<dbReference type="GO" id="GO:0003723">
    <property type="term" value="F:RNA binding"/>
    <property type="evidence" value="ECO:0007669"/>
    <property type="project" value="UniProtKB-UniRule"/>
</dbReference>
<dbReference type="SMART" id="SM00356">
    <property type="entry name" value="ZnF_C3H1"/>
    <property type="match status" value="1"/>
</dbReference>
<dbReference type="SMART" id="SM00360">
    <property type="entry name" value="RRM"/>
    <property type="match status" value="1"/>
</dbReference>
<dbReference type="PROSITE" id="PS50103">
    <property type="entry name" value="ZF_C3H1"/>
    <property type="match status" value="1"/>
</dbReference>
<dbReference type="EMBL" id="JACMSC010000002">
    <property type="protein sequence ID" value="KAG6531492.1"/>
    <property type="molecule type" value="Genomic_DNA"/>
</dbReference>
<evidence type="ECO:0000259" key="9">
    <source>
        <dbReference type="PROSITE" id="PS50103"/>
    </source>
</evidence>
<reference evidence="10 11" key="1">
    <citation type="submission" date="2020-08" db="EMBL/GenBank/DDBJ databases">
        <title>Plant Genome Project.</title>
        <authorList>
            <person name="Zhang R.-G."/>
        </authorList>
    </citation>
    <scope>NUCLEOTIDE SEQUENCE [LARGE SCALE GENOMIC DNA]</scope>
    <source>
        <tissue evidence="10">Rhizome</tissue>
    </source>
</reference>
<dbReference type="GO" id="GO:0000398">
    <property type="term" value="P:mRNA splicing, via spliceosome"/>
    <property type="evidence" value="ECO:0007669"/>
    <property type="project" value="TreeGrafter"/>
</dbReference>
<sequence length="311" mass="36034">MFRRHPTICSPAACRSEPPPKKRPSSSGGSCGFGRSGGSDRSVPFFAVIMSENGVPKLVTLFTGILEEAFSVTHLSQSTFFFHLKTAINDFNNSALALYLLSTLYTNVRYGEVVDVNLVRDKATGKSKGFAFLAYEDQRSTILAVDNLNGAKILGRIVRVDHVSNYKKKEEEEEDEQRQKKREARGVCRAFQRGECKWGDACKFSHDEQRCANTGWGAKDRESRWNHDKYDEPPKSRKNFSQRTSDHNEYHHKAREGDDEDIHHRKSERDNYSERWRLKGDHEEKRHRHERECSTHHRSREDEESQRRTRT</sequence>
<keyword evidence="2 6" id="KW-0863">Zinc-finger</keyword>